<evidence type="ECO:0000313" key="2">
    <source>
        <dbReference type="Proteomes" id="UP001279734"/>
    </source>
</evidence>
<comment type="caution">
    <text evidence="1">The sequence shown here is derived from an EMBL/GenBank/DDBJ whole genome shotgun (WGS) entry which is preliminary data.</text>
</comment>
<keyword evidence="2" id="KW-1185">Reference proteome</keyword>
<evidence type="ECO:0000313" key="1">
    <source>
        <dbReference type="EMBL" id="GMH19937.1"/>
    </source>
</evidence>
<reference evidence="1" key="1">
    <citation type="submission" date="2023-05" db="EMBL/GenBank/DDBJ databases">
        <title>Nepenthes gracilis genome sequencing.</title>
        <authorList>
            <person name="Fukushima K."/>
        </authorList>
    </citation>
    <scope>NUCLEOTIDE SEQUENCE</scope>
    <source>
        <strain evidence="1">SING2019-196</strain>
    </source>
</reference>
<accession>A0AAD3T0M7</accession>
<gene>
    <name evidence="1" type="ORF">Nepgr_021778</name>
</gene>
<organism evidence="1 2">
    <name type="scientific">Nepenthes gracilis</name>
    <name type="common">Slender pitcher plant</name>
    <dbReference type="NCBI Taxonomy" id="150966"/>
    <lineage>
        <taxon>Eukaryota</taxon>
        <taxon>Viridiplantae</taxon>
        <taxon>Streptophyta</taxon>
        <taxon>Embryophyta</taxon>
        <taxon>Tracheophyta</taxon>
        <taxon>Spermatophyta</taxon>
        <taxon>Magnoliopsida</taxon>
        <taxon>eudicotyledons</taxon>
        <taxon>Gunneridae</taxon>
        <taxon>Pentapetalae</taxon>
        <taxon>Caryophyllales</taxon>
        <taxon>Nepenthaceae</taxon>
        <taxon>Nepenthes</taxon>
    </lineage>
</organism>
<proteinExistence type="predicted"/>
<dbReference type="Proteomes" id="UP001279734">
    <property type="component" value="Unassembled WGS sequence"/>
</dbReference>
<name>A0AAD3T0M7_NEPGR</name>
<protein>
    <submittedName>
        <fullName evidence="1">Uncharacterized protein</fullName>
    </submittedName>
</protein>
<sequence>MHRKDEVEAEVVCKEQLFELTAWRPCHCWMASLSSPAVARVFLEAIKGGPSALPLSFSTSSFPLSSSRTPLLSLSHSLPVLDHLFHALLTLLHAGNEG</sequence>
<dbReference type="EMBL" id="BSYO01000021">
    <property type="protein sequence ID" value="GMH19937.1"/>
    <property type="molecule type" value="Genomic_DNA"/>
</dbReference>
<dbReference type="AlphaFoldDB" id="A0AAD3T0M7"/>